<dbReference type="STRING" id="946483.Cenrod_0225"/>
<reference evidence="2 3" key="1">
    <citation type="journal article" date="2013" name="Genome Biol.">
        <title>Genomic analysis reveals key aspects of prokaryotic symbiosis in the phototrophic consortium "Chlorochromatium aggregatum".</title>
        <authorList>
            <person name="Liu Z."/>
            <person name="Muller J."/>
            <person name="Li T."/>
            <person name="Alvey R.M."/>
            <person name="Vogl K."/>
            <person name="Frigaard N.U."/>
            <person name="Rockwell N.C."/>
            <person name="Boyd E.S."/>
            <person name="Tomsho L.P."/>
            <person name="Schuster S.C."/>
            <person name="Henke P."/>
            <person name="Rohde M."/>
            <person name="Overmann J."/>
            <person name="Bryant D.A."/>
        </authorList>
    </citation>
    <scope>NUCLEOTIDE SEQUENCE [LARGE SCALE GENOMIC DNA]</scope>
    <source>
        <strain evidence="2">CR</strain>
    </source>
</reference>
<dbReference type="KEGG" id="cbx:Cenrod_0225"/>
<sequence>MLFLLSPAKLLRTAPAPDGVTWSPPRYLSEAVRLAAVLRGYAPQDLARLMKISDALSAVNAARWEEWTAEPDSPHSRPAVFLFDGNVYRGLEAATLPQRALAWAQEHLRILSGLYGYLRPLDAIQPHRLEMGTRIRLPWGGDLVAHWRGRIVEALRDELPGHSVPVVVNLASQEYFQAVDFHALDMTALGARVVECVFQEGKGGTFRVVGVHAKRARGLMARFAAMEEVTTPEGLQDFDSEGYRFDKKASTADRFVFRRTGR</sequence>
<keyword evidence="3" id="KW-1185">Reference proteome</keyword>
<name>U5N7X5_9BURK</name>
<dbReference type="PANTHER" id="PTHR30283:SF4">
    <property type="entry name" value="PEROXIDE STRESS RESISTANCE PROTEIN YAAA"/>
    <property type="match status" value="1"/>
</dbReference>
<dbReference type="HOGENOM" id="CLU_061989_0_0_4"/>
<dbReference type="GO" id="GO:0033194">
    <property type="term" value="P:response to hydroperoxide"/>
    <property type="evidence" value="ECO:0007669"/>
    <property type="project" value="TreeGrafter"/>
</dbReference>
<comment type="similarity">
    <text evidence="1">Belongs to the UPF0246 family.</text>
</comment>
<dbReference type="NCBIfam" id="NF002542">
    <property type="entry name" value="PRK02101.1-3"/>
    <property type="match status" value="1"/>
</dbReference>
<dbReference type="GO" id="GO:0005829">
    <property type="term" value="C:cytosol"/>
    <property type="evidence" value="ECO:0007669"/>
    <property type="project" value="TreeGrafter"/>
</dbReference>
<evidence type="ECO:0000256" key="1">
    <source>
        <dbReference type="HAMAP-Rule" id="MF_00652"/>
    </source>
</evidence>
<protein>
    <recommendedName>
        <fullName evidence="1">UPF0246 protein Cenrod_0225</fullName>
    </recommendedName>
</protein>
<dbReference type="InterPro" id="IPR005583">
    <property type="entry name" value="YaaA"/>
</dbReference>
<evidence type="ECO:0000313" key="3">
    <source>
        <dbReference type="Proteomes" id="UP000017184"/>
    </source>
</evidence>
<dbReference type="Pfam" id="PF03883">
    <property type="entry name" value="H2O2_YaaD"/>
    <property type="match status" value="1"/>
</dbReference>
<dbReference type="OrthoDB" id="9777133at2"/>
<evidence type="ECO:0000313" key="2">
    <source>
        <dbReference type="EMBL" id="AGX86353.1"/>
    </source>
</evidence>
<dbReference type="RefSeq" id="WP_022771176.1">
    <property type="nucleotide sequence ID" value="NC_022576.1"/>
</dbReference>
<dbReference type="AlphaFoldDB" id="U5N7X5"/>
<dbReference type="EMBL" id="CP004885">
    <property type="protein sequence ID" value="AGX86353.1"/>
    <property type="molecule type" value="Genomic_DNA"/>
</dbReference>
<organism evidence="2 3">
    <name type="scientific">Candidatus Symbiobacter mobilis CR</name>
    <dbReference type="NCBI Taxonomy" id="946483"/>
    <lineage>
        <taxon>Bacteria</taxon>
        <taxon>Pseudomonadati</taxon>
        <taxon>Pseudomonadota</taxon>
        <taxon>Betaproteobacteria</taxon>
        <taxon>Burkholderiales</taxon>
        <taxon>Comamonadaceae</taxon>
    </lineage>
</organism>
<dbReference type="eggNOG" id="COG3022">
    <property type="taxonomic scope" value="Bacteria"/>
</dbReference>
<gene>
    <name evidence="2" type="ORF">Cenrod_0225</name>
</gene>
<accession>U5N7X5</accession>
<dbReference type="Proteomes" id="UP000017184">
    <property type="component" value="Chromosome"/>
</dbReference>
<proteinExistence type="inferred from homology"/>
<dbReference type="PATRIC" id="fig|946483.4.peg.224"/>
<dbReference type="PANTHER" id="PTHR30283">
    <property type="entry name" value="PEROXIDE STRESS RESPONSE PROTEIN YAAA"/>
    <property type="match status" value="1"/>
</dbReference>
<dbReference type="HAMAP" id="MF_00652">
    <property type="entry name" value="UPF0246"/>
    <property type="match status" value="1"/>
</dbReference>